<protein>
    <submittedName>
        <fullName evidence="1">Uncharacterized protein</fullName>
    </submittedName>
</protein>
<sequence>MGAALVPARPASRPVQERPELDPKIILAPGVANPQRTRQLPTRPVGHAPWAHIEPLDLTRIVVVGEIVAAAVAVSRQFARRAPGPRAIVRMGPGGWVSMKGGGVRLHGRRRRPPREQRRPWWALLLRAHRVS</sequence>
<dbReference type="EMBL" id="JYFN01000023">
    <property type="protein sequence ID" value="KJE22492.1"/>
    <property type="molecule type" value="Genomic_DNA"/>
</dbReference>
<reference evidence="2" key="1">
    <citation type="submission" date="2015-02" db="EMBL/GenBank/DDBJ databases">
        <title>Draft Genome of Frankia sp. CpI1-S.</title>
        <authorList>
            <person name="Oshone R.T."/>
            <person name="Ngom M."/>
            <person name="Ghodhbane-Gtari F."/>
            <person name="Gtari M."/>
            <person name="Morris K."/>
            <person name="Thomas K."/>
            <person name="Sen A."/>
            <person name="Tisa L.S."/>
        </authorList>
    </citation>
    <scope>NUCLEOTIDE SEQUENCE [LARGE SCALE GENOMIC DNA]</scope>
    <source>
        <strain evidence="2">CpI1-S</strain>
    </source>
</reference>
<keyword evidence="2" id="KW-1185">Reference proteome</keyword>
<organism evidence="1 2">
    <name type="scientific">Frankia torreyi</name>
    <dbReference type="NCBI Taxonomy" id="1856"/>
    <lineage>
        <taxon>Bacteria</taxon>
        <taxon>Bacillati</taxon>
        <taxon>Actinomycetota</taxon>
        <taxon>Actinomycetes</taxon>
        <taxon>Frankiales</taxon>
        <taxon>Frankiaceae</taxon>
        <taxon>Frankia</taxon>
    </lineage>
</organism>
<dbReference type="AlphaFoldDB" id="A0A0D8BGD3"/>
<reference evidence="1 2" key="2">
    <citation type="journal article" date="2016" name="Genome Announc.">
        <title>Permanent Draft Genome Sequences for Two Variants of Frankia sp. Strain CpI1, the First Frankia Strain Isolated from Root Nodules of Comptonia peregrina.</title>
        <authorList>
            <person name="Oshone R."/>
            <person name="Hurst S.G.IV."/>
            <person name="Abebe-Akele F."/>
            <person name="Simpson S."/>
            <person name="Morris K."/>
            <person name="Thomas W.K."/>
            <person name="Tisa L.S."/>
        </authorList>
    </citation>
    <scope>NUCLEOTIDE SEQUENCE [LARGE SCALE GENOMIC DNA]</scope>
    <source>
        <strain evidence="2">CpI1-S</strain>
    </source>
</reference>
<dbReference type="RefSeq" id="WP_052681148.1">
    <property type="nucleotide sequence ID" value="NZ_JYFN01000023.1"/>
</dbReference>
<comment type="caution">
    <text evidence="1">The sequence shown here is derived from an EMBL/GenBank/DDBJ whole genome shotgun (WGS) entry which is preliminary data.</text>
</comment>
<gene>
    <name evidence="1" type="ORF">FF36_03184</name>
</gene>
<evidence type="ECO:0000313" key="1">
    <source>
        <dbReference type="EMBL" id="KJE22492.1"/>
    </source>
</evidence>
<dbReference type="OrthoDB" id="3403335at2"/>
<name>A0A0D8BGD3_9ACTN</name>
<proteinExistence type="predicted"/>
<evidence type="ECO:0000313" key="2">
    <source>
        <dbReference type="Proteomes" id="UP000032545"/>
    </source>
</evidence>
<dbReference type="PATRIC" id="fig|1502723.3.peg.2587"/>
<dbReference type="Proteomes" id="UP000032545">
    <property type="component" value="Unassembled WGS sequence"/>
</dbReference>
<accession>A0A0D8BGD3</accession>